<feature type="transmembrane region" description="Helical" evidence="3">
    <location>
        <begin position="21"/>
        <end position="43"/>
    </location>
</feature>
<evidence type="ECO:0000256" key="3">
    <source>
        <dbReference type="SAM" id="Phobius"/>
    </source>
</evidence>
<dbReference type="SUPFAM" id="SSF103088">
    <property type="entry name" value="OmpA-like"/>
    <property type="match status" value="1"/>
</dbReference>
<keyword evidence="5" id="KW-0966">Cell projection</keyword>
<keyword evidence="3" id="KW-1133">Transmembrane helix</keyword>
<keyword evidence="1 3" id="KW-0472">Membrane</keyword>
<comment type="caution">
    <text evidence="5">The sequence shown here is derived from an EMBL/GenBank/DDBJ whole genome shotgun (WGS) entry which is preliminary data.</text>
</comment>
<organism evidence="5 6">
    <name type="scientific">Sneathiella chinensis</name>
    <dbReference type="NCBI Taxonomy" id="349750"/>
    <lineage>
        <taxon>Bacteria</taxon>
        <taxon>Pseudomonadati</taxon>
        <taxon>Pseudomonadota</taxon>
        <taxon>Alphaproteobacteria</taxon>
        <taxon>Sneathiellales</taxon>
        <taxon>Sneathiellaceae</taxon>
        <taxon>Sneathiella</taxon>
    </lineage>
</organism>
<proteinExistence type="predicted"/>
<dbReference type="Proteomes" id="UP001161409">
    <property type="component" value="Unassembled WGS sequence"/>
</dbReference>
<gene>
    <name evidence="5" type="ORF">GCM10007924_15290</name>
</gene>
<sequence length="453" mass="51453">MARRNSAKRANYEIWPGFVDALTTLLLVIIFLLVVFVLAQFFLSQALSGRDAALEKLNQQVNELADLLALERQSNAELSQELTELTITLRQSNEERDSAIIQLDTLTARAQQAEQERDELVLLLREQEGKTAEAEARIKTSQDEIAVNLKEIESLKRDIESLQKVREELEKEVGALADALEKKDQEIGAIRDRSKELEATLAEEQDRTRLAQKDVEDRDIKLAELQALYLQTQDSLTEEEKISAEANKQVSLLNAQINALRQQLARIEEALEVAEAKDKEQKAQIADLGRRLNQALAQKVQELQQYRSNFFGELRKVLKDRPGISVVGDRFVFQSEVLFGLGEAELGQEGRENMAAFAKTLLEISKSIPDDIDWVLRVDGHTDKQPIKTARFPSNWELSTARALSVTKYLINRGVPPDRLAPTGFGEFRPLDPRDDEIAYLRNRRIELKLTER</sequence>
<keyword evidence="2" id="KW-0175">Coiled coil</keyword>
<evidence type="ECO:0000259" key="4">
    <source>
        <dbReference type="PROSITE" id="PS51123"/>
    </source>
</evidence>
<dbReference type="PANTHER" id="PTHR30329">
    <property type="entry name" value="STATOR ELEMENT OF FLAGELLAR MOTOR COMPLEX"/>
    <property type="match status" value="1"/>
</dbReference>
<dbReference type="Pfam" id="PF00691">
    <property type="entry name" value="OmpA"/>
    <property type="match status" value="1"/>
</dbReference>
<name>A0ABQ5U3A2_9PROT</name>
<dbReference type="Gene3D" id="1.10.287.1490">
    <property type="match status" value="1"/>
</dbReference>
<dbReference type="NCBIfam" id="NF006543">
    <property type="entry name" value="PRK09039.1-2"/>
    <property type="match status" value="1"/>
</dbReference>
<feature type="coiled-coil region" evidence="2">
    <location>
        <begin position="50"/>
        <end position="214"/>
    </location>
</feature>
<dbReference type="RefSeq" id="WP_169560362.1">
    <property type="nucleotide sequence ID" value="NZ_BSNF01000006.1"/>
</dbReference>
<dbReference type="InterPro" id="IPR006665">
    <property type="entry name" value="OmpA-like"/>
</dbReference>
<dbReference type="PROSITE" id="PS51123">
    <property type="entry name" value="OMPA_2"/>
    <property type="match status" value="1"/>
</dbReference>
<keyword evidence="5" id="KW-0969">Cilium</keyword>
<dbReference type="InterPro" id="IPR036737">
    <property type="entry name" value="OmpA-like_sf"/>
</dbReference>
<accession>A0ABQ5U3A2</accession>
<feature type="coiled-coil region" evidence="2">
    <location>
        <begin position="243"/>
        <end position="291"/>
    </location>
</feature>
<dbReference type="CDD" id="cd07185">
    <property type="entry name" value="OmpA_C-like"/>
    <property type="match status" value="1"/>
</dbReference>
<dbReference type="Gene3D" id="3.30.1330.60">
    <property type="entry name" value="OmpA-like domain"/>
    <property type="match status" value="1"/>
</dbReference>
<keyword evidence="3" id="KW-0812">Transmembrane</keyword>
<feature type="domain" description="OmpA-like" evidence="4">
    <location>
        <begin position="327"/>
        <end position="453"/>
    </location>
</feature>
<reference evidence="5" key="2">
    <citation type="submission" date="2023-01" db="EMBL/GenBank/DDBJ databases">
        <title>Draft genome sequence of Sneathiella chinensis strain NBRC 103408.</title>
        <authorList>
            <person name="Sun Q."/>
            <person name="Mori K."/>
        </authorList>
    </citation>
    <scope>NUCLEOTIDE SEQUENCE</scope>
    <source>
        <strain evidence="5">NBRC 103408</strain>
    </source>
</reference>
<evidence type="ECO:0000256" key="2">
    <source>
        <dbReference type="SAM" id="Coils"/>
    </source>
</evidence>
<dbReference type="EMBL" id="BSNF01000006">
    <property type="protein sequence ID" value="GLQ06308.1"/>
    <property type="molecule type" value="Genomic_DNA"/>
</dbReference>
<keyword evidence="5" id="KW-0282">Flagellum</keyword>
<keyword evidence="6" id="KW-1185">Reference proteome</keyword>
<evidence type="ECO:0000256" key="1">
    <source>
        <dbReference type="PROSITE-ProRule" id="PRU00473"/>
    </source>
</evidence>
<reference evidence="5" key="1">
    <citation type="journal article" date="2014" name="Int. J. Syst. Evol. Microbiol.">
        <title>Complete genome of a new Firmicutes species belonging to the dominant human colonic microbiota ('Ruminococcus bicirculans') reveals two chromosomes and a selective capacity to utilize plant glucans.</title>
        <authorList>
            <consortium name="NISC Comparative Sequencing Program"/>
            <person name="Wegmann U."/>
            <person name="Louis P."/>
            <person name="Goesmann A."/>
            <person name="Henrissat B."/>
            <person name="Duncan S.H."/>
            <person name="Flint H.J."/>
        </authorList>
    </citation>
    <scope>NUCLEOTIDE SEQUENCE</scope>
    <source>
        <strain evidence="5">NBRC 103408</strain>
    </source>
</reference>
<protein>
    <submittedName>
        <fullName evidence="5">Flagellar motor protein MotB</fullName>
    </submittedName>
</protein>
<dbReference type="InterPro" id="IPR050330">
    <property type="entry name" value="Bact_OuterMem_StrucFunc"/>
</dbReference>
<evidence type="ECO:0000313" key="6">
    <source>
        <dbReference type="Proteomes" id="UP001161409"/>
    </source>
</evidence>
<evidence type="ECO:0000313" key="5">
    <source>
        <dbReference type="EMBL" id="GLQ06308.1"/>
    </source>
</evidence>
<dbReference type="PANTHER" id="PTHR30329:SF21">
    <property type="entry name" value="LIPOPROTEIN YIAD-RELATED"/>
    <property type="match status" value="1"/>
</dbReference>